<organism evidence="1 2">
    <name type="scientific">Dryococelus australis</name>
    <dbReference type="NCBI Taxonomy" id="614101"/>
    <lineage>
        <taxon>Eukaryota</taxon>
        <taxon>Metazoa</taxon>
        <taxon>Ecdysozoa</taxon>
        <taxon>Arthropoda</taxon>
        <taxon>Hexapoda</taxon>
        <taxon>Insecta</taxon>
        <taxon>Pterygota</taxon>
        <taxon>Neoptera</taxon>
        <taxon>Polyneoptera</taxon>
        <taxon>Phasmatodea</taxon>
        <taxon>Verophasmatodea</taxon>
        <taxon>Anareolatae</taxon>
        <taxon>Phasmatidae</taxon>
        <taxon>Eurycanthinae</taxon>
        <taxon>Dryococelus</taxon>
    </lineage>
</organism>
<proteinExistence type="predicted"/>
<dbReference type="InterPro" id="IPR036397">
    <property type="entry name" value="RNaseH_sf"/>
</dbReference>
<evidence type="ECO:0000313" key="2">
    <source>
        <dbReference type="Proteomes" id="UP001159363"/>
    </source>
</evidence>
<evidence type="ECO:0000313" key="1">
    <source>
        <dbReference type="EMBL" id="KAJ8874554.1"/>
    </source>
</evidence>
<accession>A0ABQ9GRC6</accession>
<sequence>MVAGQKPDFELDATCLAYTGVIRVQEILDYGALRNDLAISSMLRRPSNRATPTYPLLAKTTPLFYFLWSHMKGVIYETPVESEEELLARIVAAGDLGIPGVSGRVRQNMIRRYRVCVDVADRHIEPFL</sequence>
<name>A0ABQ9GRC6_9NEOP</name>
<dbReference type="Proteomes" id="UP001159363">
    <property type="component" value="Chromosome 9"/>
</dbReference>
<protein>
    <submittedName>
        <fullName evidence="1">Uncharacterized protein</fullName>
    </submittedName>
</protein>
<dbReference type="EMBL" id="JARBHB010000010">
    <property type="protein sequence ID" value="KAJ8874554.1"/>
    <property type="molecule type" value="Genomic_DNA"/>
</dbReference>
<comment type="caution">
    <text evidence="1">The sequence shown here is derived from an EMBL/GenBank/DDBJ whole genome shotgun (WGS) entry which is preliminary data.</text>
</comment>
<dbReference type="Gene3D" id="3.30.420.10">
    <property type="entry name" value="Ribonuclease H-like superfamily/Ribonuclease H"/>
    <property type="match status" value="1"/>
</dbReference>
<reference evidence="1 2" key="1">
    <citation type="submission" date="2023-02" db="EMBL/GenBank/DDBJ databases">
        <title>LHISI_Scaffold_Assembly.</title>
        <authorList>
            <person name="Stuart O.P."/>
            <person name="Cleave R."/>
            <person name="Magrath M.J.L."/>
            <person name="Mikheyev A.S."/>
        </authorList>
    </citation>
    <scope>NUCLEOTIDE SEQUENCE [LARGE SCALE GENOMIC DNA]</scope>
    <source>
        <strain evidence="1">Daus_M_001</strain>
        <tissue evidence="1">Leg muscle</tissue>
    </source>
</reference>
<keyword evidence="2" id="KW-1185">Reference proteome</keyword>
<gene>
    <name evidence="1" type="ORF">PR048_025417</name>
</gene>